<evidence type="ECO:0000259" key="11">
    <source>
        <dbReference type="PROSITE" id="PS50110"/>
    </source>
</evidence>
<protein>
    <recommendedName>
        <fullName evidence="14">Response regulator</fullName>
    </recommendedName>
</protein>
<dbReference type="InterPro" id="IPR036641">
    <property type="entry name" value="HPT_dom_sf"/>
</dbReference>
<dbReference type="InterPro" id="IPR008207">
    <property type="entry name" value="Sig_transdc_His_kin_Hpt_dom"/>
</dbReference>
<dbReference type="GO" id="GO:0005524">
    <property type="term" value="F:ATP binding"/>
    <property type="evidence" value="ECO:0007669"/>
    <property type="project" value="UniProtKB-KW"/>
</dbReference>
<dbReference type="SUPFAM" id="SSF47226">
    <property type="entry name" value="Histidine-containing phosphotransfer domain, HPT domain"/>
    <property type="match status" value="1"/>
</dbReference>
<dbReference type="InterPro" id="IPR011006">
    <property type="entry name" value="CheY-like_superfamily"/>
</dbReference>
<keyword evidence="4" id="KW-0812">Transmembrane</keyword>
<feature type="region of interest" description="Disordered" evidence="10">
    <location>
        <begin position="1"/>
        <end position="26"/>
    </location>
</feature>
<comment type="subcellular location">
    <subcellularLocation>
        <location evidence="1">Cell membrane</location>
        <topology evidence="1">Multi-pass membrane protein</topology>
    </subcellularLocation>
</comment>
<organism evidence="13">
    <name type="scientific">hydrothermal vent metagenome</name>
    <dbReference type="NCBI Taxonomy" id="652676"/>
    <lineage>
        <taxon>unclassified sequences</taxon>
        <taxon>metagenomes</taxon>
        <taxon>ecological metagenomes</taxon>
    </lineage>
</organism>
<feature type="non-terminal residue" evidence="13">
    <location>
        <position position="1"/>
    </location>
</feature>
<keyword evidence="3" id="KW-0597">Phosphoprotein</keyword>
<dbReference type="SMART" id="SM00448">
    <property type="entry name" value="REC"/>
    <property type="match status" value="1"/>
</dbReference>
<evidence type="ECO:0000256" key="7">
    <source>
        <dbReference type="ARBA" id="ARBA00022989"/>
    </source>
</evidence>
<proteinExistence type="predicted"/>
<evidence type="ECO:0000313" key="13">
    <source>
        <dbReference type="EMBL" id="VAW68769.1"/>
    </source>
</evidence>
<evidence type="ECO:0000256" key="10">
    <source>
        <dbReference type="SAM" id="MobiDB-lite"/>
    </source>
</evidence>
<dbReference type="PROSITE" id="PS50894">
    <property type="entry name" value="HPT"/>
    <property type="match status" value="1"/>
</dbReference>
<dbReference type="EMBL" id="UOFJ01000366">
    <property type="protein sequence ID" value="VAW68769.1"/>
    <property type="molecule type" value="Genomic_DNA"/>
</dbReference>
<dbReference type="Gene3D" id="3.40.50.2300">
    <property type="match status" value="1"/>
</dbReference>
<dbReference type="PANTHER" id="PTHR45339:SF1">
    <property type="entry name" value="HYBRID SIGNAL TRANSDUCTION HISTIDINE KINASE J"/>
    <property type="match status" value="1"/>
</dbReference>
<feature type="compositionally biased region" description="Gly residues" evidence="10">
    <location>
        <begin position="1"/>
        <end position="11"/>
    </location>
</feature>
<accession>A0A3B0Y3Q3</accession>
<keyword evidence="9" id="KW-0472">Membrane</keyword>
<reference evidence="13" key="1">
    <citation type="submission" date="2018-06" db="EMBL/GenBank/DDBJ databases">
        <authorList>
            <person name="Zhirakovskaya E."/>
        </authorList>
    </citation>
    <scope>NUCLEOTIDE SEQUENCE</scope>
</reference>
<evidence type="ECO:0000256" key="2">
    <source>
        <dbReference type="ARBA" id="ARBA00022475"/>
    </source>
</evidence>
<evidence type="ECO:0000256" key="6">
    <source>
        <dbReference type="ARBA" id="ARBA00022840"/>
    </source>
</evidence>
<evidence type="ECO:0000256" key="4">
    <source>
        <dbReference type="ARBA" id="ARBA00022692"/>
    </source>
</evidence>
<dbReference type="GO" id="GO:0000160">
    <property type="term" value="P:phosphorelay signal transduction system"/>
    <property type="evidence" value="ECO:0007669"/>
    <property type="project" value="UniProtKB-KW"/>
</dbReference>
<evidence type="ECO:0000256" key="8">
    <source>
        <dbReference type="ARBA" id="ARBA00023012"/>
    </source>
</evidence>
<dbReference type="InterPro" id="IPR001789">
    <property type="entry name" value="Sig_transdc_resp-reg_receiver"/>
</dbReference>
<sequence length="289" mass="32366">DTGNDTGGGTGSTLTALNDAEKHGKTKPDIENIKGNILLVEDVLVNQKVAIGLMSGFNLNIEVANNGLKAVQMHEEKNYDLILMDCQMPVMDGFDATRIIRKTNTDISIIAVTANALSTDQSKCLESGMNDYLCKPYNRKQLTSILHKWLPIKKPITEQPQALVSVSNDKKNTLEKHNPSHVNYNKLHEMKALMGDVFPQLIPAYIEQSDDITSSMLNNLKESDLKTLERHAHSMKSSSDNLGAEILSFLSSDLEEMTKKNTEIEIFQNKIHAITEEYKKVKIYLLEYN</sequence>
<evidence type="ECO:0000256" key="9">
    <source>
        <dbReference type="ARBA" id="ARBA00023136"/>
    </source>
</evidence>
<gene>
    <name evidence="13" type="ORF">MNBD_GAMMA10-1752</name>
</gene>
<feature type="domain" description="HPt" evidence="12">
    <location>
        <begin position="194"/>
        <end position="288"/>
    </location>
</feature>
<keyword evidence="8" id="KW-0902">Two-component regulatory system</keyword>
<dbReference type="AlphaFoldDB" id="A0A3B0Y3Q3"/>
<dbReference type="GO" id="GO:0005886">
    <property type="term" value="C:plasma membrane"/>
    <property type="evidence" value="ECO:0007669"/>
    <property type="project" value="UniProtKB-SubCell"/>
</dbReference>
<dbReference type="PROSITE" id="PS50110">
    <property type="entry name" value="RESPONSE_REGULATORY"/>
    <property type="match status" value="1"/>
</dbReference>
<evidence type="ECO:0000259" key="12">
    <source>
        <dbReference type="PROSITE" id="PS50894"/>
    </source>
</evidence>
<dbReference type="Pfam" id="PF00072">
    <property type="entry name" value="Response_reg"/>
    <property type="match status" value="1"/>
</dbReference>
<keyword evidence="2" id="KW-1003">Cell membrane</keyword>
<keyword evidence="5" id="KW-0547">Nucleotide-binding</keyword>
<evidence type="ECO:0000256" key="5">
    <source>
        <dbReference type="ARBA" id="ARBA00022741"/>
    </source>
</evidence>
<dbReference type="SUPFAM" id="SSF52172">
    <property type="entry name" value="CheY-like"/>
    <property type="match status" value="1"/>
</dbReference>
<dbReference type="Gene3D" id="1.20.120.160">
    <property type="entry name" value="HPT domain"/>
    <property type="match status" value="1"/>
</dbReference>
<dbReference type="CDD" id="cd17546">
    <property type="entry name" value="REC_hyHK_CKI1_RcsC-like"/>
    <property type="match status" value="1"/>
</dbReference>
<evidence type="ECO:0008006" key="14">
    <source>
        <dbReference type="Google" id="ProtNLM"/>
    </source>
</evidence>
<keyword evidence="7" id="KW-1133">Transmembrane helix</keyword>
<feature type="domain" description="Response regulatory" evidence="11">
    <location>
        <begin position="36"/>
        <end position="150"/>
    </location>
</feature>
<keyword evidence="6" id="KW-0067">ATP-binding</keyword>
<dbReference type="Pfam" id="PF01627">
    <property type="entry name" value="Hpt"/>
    <property type="match status" value="1"/>
</dbReference>
<evidence type="ECO:0000256" key="1">
    <source>
        <dbReference type="ARBA" id="ARBA00004651"/>
    </source>
</evidence>
<dbReference type="PANTHER" id="PTHR45339">
    <property type="entry name" value="HYBRID SIGNAL TRANSDUCTION HISTIDINE KINASE J"/>
    <property type="match status" value="1"/>
</dbReference>
<evidence type="ECO:0000256" key="3">
    <source>
        <dbReference type="ARBA" id="ARBA00022553"/>
    </source>
</evidence>
<name>A0A3B0Y3Q3_9ZZZZ</name>